<name>F9CWV9_9ARCH</name>
<dbReference type="AlphaFoldDB" id="F9CWV9"/>
<evidence type="ECO:0000313" key="2">
    <source>
        <dbReference type="Proteomes" id="UP000004440"/>
    </source>
</evidence>
<sequence>MRNFESEQSQKKYQNIISQTIEASLIDLYGINGYKSIIQAMMKECDKSEKEITGNYKHFSSMIQRIFGKIGDSKS</sequence>
<reference evidence="1 2" key="1">
    <citation type="journal article" date="2011" name="J. Bacteriol.">
        <title>Genome Sequence of an Ammonia-Oxidizing Soil Archaeon, "Candidatus Nitrosoarchaeum koreensis" MY1.</title>
        <authorList>
            <person name="Kim B.K."/>
            <person name="Jung M.Y."/>
            <person name="Yu D.S."/>
            <person name="Park S.J."/>
            <person name="Oh T.K."/>
            <person name="Rhee S.K."/>
            <person name="Kim J.F."/>
        </authorList>
    </citation>
    <scope>NUCLEOTIDE SEQUENCE [LARGE SCALE GENOMIC DNA]</scope>
    <source>
        <strain evidence="1 2">MY1</strain>
    </source>
</reference>
<comment type="caution">
    <text evidence="1">The sequence shown here is derived from an EMBL/GenBank/DDBJ whole genome shotgun (WGS) entry which is preliminary data.</text>
</comment>
<dbReference type="EMBL" id="AFPU01000001">
    <property type="protein sequence ID" value="EGP93761.1"/>
    <property type="molecule type" value="Genomic_DNA"/>
</dbReference>
<keyword evidence="2" id="KW-1185">Reference proteome</keyword>
<accession>F9CWV9</accession>
<organism evidence="1 2">
    <name type="scientific">Nitrosarchaeum koreense MY1</name>
    <dbReference type="NCBI Taxonomy" id="1001994"/>
    <lineage>
        <taxon>Archaea</taxon>
        <taxon>Nitrososphaerota</taxon>
        <taxon>Nitrososphaeria</taxon>
        <taxon>Nitrosopumilales</taxon>
        <taxon>Nitrosopumilaceae</taxon>
        <taxon>Nitrosarchaeum</taxon>
    </lineage>
</organism>
<evidence type="ECO:0000313" key="1">
    <source>
        <dbReference type="EMBL" id="EGP93761.1"/>
    </source>
</evidence>
<proteinExistence type="predicted"/>
<dbReference type="STRING" id="1001994.MY1_1001"/>
<dbReference type="Proteomes" id="UP000004440">
    <property type="component" value="Unassembled WGS sequence"/>
</dbReference>
<protein>
    <submittedName>
        <fullName evidence="1">Uncharacterized protein</fullName>
    </submittedName>
</protein>
<gene>
    <name evidence="1" type="ORF">MY1_1001</name>
</gene>